<keyword evidence="2" id="KW-1185">Reference proteome</keyword>
<proteinExistence type="predicted"/>
<dbReference type="AlphaFoldDB" id="W4LX72"/>
<name>W4LX72_ENTF1</name>
<sequence>MGSTCLNGGDIEPHRQYNRDWAHGVRVGHPRSCQPLHRVKSAKKIMSLSRIQGGRRQCHQNLDAPVKNLLDNMSPHLRLTWWQAVRAAKQWRRR</sequence>
<dbReference type="HOGENOM" id="CLU_2380846_0_0_7"/>
<dbReference type="Proteomes" id="UP000019141">
    <property type="component" value="Unassembled WGS sequence"/>
</dbReference>
<accession>W4LX72</accession>
<dbReference type="EMBL" id="AZHW01000154">
    <property type="protein sequence ID" value="ETX02331.1"/>
    <property type="molecule type" value="Genomic_DNA"/>
</dbReference>
<protein>
    <submittedName>
        <fullName evidence="1">Uncharacterized protein</fullName>
    </submittedName>
</protein>
<comment type="caution">
    <text evidence="1">The sequence shown here is derived from an EMBL/GenBank/DDBJ whole genome shotgun (WGS) entry which is preliminary data.</text>
</comment>
<reference evidence="1 2" key="1">
    <citation type="journal article" date="2014" name="Nature">
        <title>An environmental bacterial taxon with a large and distinct metabolic repertoire.</title>
        <authorList>
            <person name="Wilson M.C."/>
            <person name="Mori T."/>
            <person name="Ruckert C."/>
            <person name="Uria A.R."/>
            <person name="Helf M.J."/>
            <person name="Takada K."/>
            <person name="Gernert C."/>
            <person name="Steffens U.A."/>
            <person name="Heycke N."/>
            <person name="Schmitt S."/>
            <person name="Rinke C."/>
            <person name="Helfrich E.J."/>
            <person name="Brachmann A.O."/>
            <person name="Gurgui C."/>
            <person name="Wakimoto T."/>
            <person name="Kracht M."/>
            <person name="Crusemann M."/>
            <person name="Hentschel U."/>
            <person name="Abe I."/>
            <person name="Matsunaga S."/>
            <person name="Kalinowski J."/>
            <person name="Takeyama H."/>
            <person name="Piel J."/>
        </authorList>
    </citation>
    <scope>NUCLEOTIDE SEQUENCE [LARGE SCALE GENOMIC DNA]</scope>
    <source>
        <strain evidence="2">TSY1</strain>
    </source>
</reference>
<evidence type="ECO:0000313" key="2">
    <source>
        <dbReference type="Proteomes" id="UP000019141"/>
    </source>
</evidence>
<gene>
    <name evidence="1" type="ORF">ETSY1_03925</name>
</gene>
<organism evidence="1 2">
    <name type="scientific">Entotheonella factor</name>
    <dbReference type="NCBI Taxonomy" id="1429438"/>
    <lineage>
        <taxon>Bacteria</taxon>
        <taxon>Pseudomonadati</taxon>
        <taxon>Nitrospinota/Tectimicrobiota group</taxon>
        <taxon>Candidatus Tectimicrobiota</taxon>
        <taxon>Candidatus Entotheonellia</taxon>
        <taxon>Candidatus Entotheonellales</taxon>
        <taxon>Candidatus Entotheonellaceae</taxon>
        <taxon>Candidatus Entotheonella</taxon>
    </lineage>
</organism>
<evidence type="ECO:0000313" key="1">
    <source>
        <dbReference type="EMBL" id="ETX02331.1"/>
    </source>
</evidence>